<dbReference type="Proteomes" id="UP001222325">
    <property type="component" value="Unassembled WGS sequence"/>
</dbReference>
<evidence type="ECO:0000256" key="1">
    <source>
        <dbReference type="SAM" id="MobiDB-lite"/>
    </source>
</evidence>
<proteinExistence type="predicted"/>
<feature type="region of interest" description="Disordered" evidence="1">
    <location>
        <begin position="289"/>
        <end position="374"/>
    </location>
</feature>
<evidence type="ECO:0000313" key="2">
    <source>
        <dbReference type="EMBL" id="KAJ7079055.1"/>
    </source>
</evidence>
<protein>
    <submittedName>
        <fullName evidence="2">Uncharacterized protein</fullName>
    </submittedName>
</protein>
<feature type="non-terminal residue" evidence="2">
    <location>
        <position position="1"/>
    </location>
</feature>
<feature type="compositionally biased region" description="Polar residues" evidence="1">
    <location>
        <begin position="318"/>
        <end position="327"/>
    </location>
</feature>
<organism evidence="2 3">
    <name type="scientific">Mycena belliarum</name>
    <dbReference type="NCBI Taxonomy" id="1033014"/>
    <lineage>
        <taxon>Eukaryota</taxon>
        <taxon>Fungi</taxon>
        <taxon>Dikarya</taxon>
        <taxon>Basidiomycota</taxon>
        <taxon>Agaricomycotina</taxon>
        <taxon>Agaricomycetes</taxon>
        <taxon>Agaricomycetidae</taxon>
        <taxon>Agaricales</taxon>
        <taxon>Marasmiineae</taxon>
        <taxon>Mycenaceae</taxon>
        <taxon>Mycena</taxon>
    </lineage>
</organism>
<feature type="region of interest" description="Disordered" evidence="1">
    <location>
        <begin position="240"/>
        <end position="268"/>
    </location>
</feature>
<dbReference type="AlphaFoldDB" id="A0AAD6TTD3"/>
<comment type="caution">
    <text evidence="2">The sequence shown here is derived from an EMBL/GenBank/DDBJ whole genome shotgun (WGS) entry which is preliminary data.</text>
</comment>
<reference evidence="2" key="1">
    <citation type="submission" date="2023-03" db="EMBL/GenBank/DDBJ databases">
        <title>Massive genome expansion in bonnet fungi (Mycena s.s.) driven by repeated elements and novel gene families across ecological guilds.</title>
        <authorList>
            <consortium name="Lawrence Berkeley National Laboratory"/>
            <person name="Harder C.B."/>
            <person name="Miyauchi S."/>
            <person name="Viragh M."/>
            <person name="Kuo A."/>
            <person name="Thoen E."/>
            <person name="Andreopoulos B."/>
            <person name="Lu D."/>
            <person name="Skrede I."/>
            <person name="Drula E."/>
            <person name="Henrissat B."/>
            <person name="Morin E."/>
            <person name="Kohler A."/>
            <person name="Barry K."/>
            <person name="LaButti K."/>
            <person name="Morin E."/>
            <person name="Salamov A."/>
            <person name="Lipzen A."/>
            <person name="Mereny Z."/>
            <person name="Hegedus B."/>
            <person name="Baldrian P."/>
            <person name="Stursova M."/>
            <person name="Weitz H."/>
            <person name="Taylor A."/>
            <person name="Grigoriev I.V."/>
            <person name="Nagy L.G."/>
            <person name="Martin F."/>
            <person name="Kauserud H."/>
        </authorList>
    </citation>
    <scope>NUCLEOTIDE SEQUENCE</scope>
    <source>
        <strain evidence="2">CBHHK173m</strain>
    </source>
</reference>
<gene>
    <name evidence="2" type="ORF">B0H15DRAFT_891541</name>
</gene>
<accession>A0AAD6TTD3</accession>
<feature type="compositionally biased region" description="Polar residues" evidence="1">
    <location>
        <begin position="290"/>
        <end position="300"/>
    </location>
</feature>
<evidence type="ECO:0000313" key="3">
    <source>
        <dbReference type="Proteomes" id="UP001222325"/>
    </source>
</evidence>
<name>A0AAD6TTD3_9AGAR</name>
<dbReference type="EMBL" id="JARJCN010000062">
    <property type="protein sequence ID" value="KAJ7079055.1"/>
    <property type="molecule type" value="Genomic_DNA"/>
</dbReference>
<sequence length="405" mass="43566">MSSKSERSGSTRFVDFPRSSLSRVSFSAIRRRRSDTADETPVPNKSVLVTLRLSSTSFLDSAVQDALSSSPLYVIRTTGTSTSVLRTNARDDSLVKTAEIKWPKVIPTKGKTRETLGILVQMSGGRWQSADTVLKPGTMLSAPPKFNVPNFPHTMKWKRMGSAYWCTTSSVKGPIATFHPAVEGVPPRINVFETLHDKYDSRSMMVHNGVSLLLMDHLIVTAMLLVTDVQDWMLVQKYEGSSSDSAPSLPPLSASSSDLFDMPPQSAPASASQWRKILYGEPLFPKRYPNSRTVSTTDLSASAPLPTSAKQMAKIQGASASTSSLPSRQLPPTRGPNPSAESVLNPSHPGAGVRPSPPGHTYMDPGFYAVGAPPVPQIPAQYASSYFSAASSIRGATPPDSASAR</sequence>
<keyword evidence="3" id="KW-1185">Reference proteome</keyword>
<feature type="compositionally biased region" description="Low complexity" evidence="1">
    <location>
        <begin position="241"/>
        <end position="259"/>
    </location>
</feature>